<protein>
    <submittedName>
        <fullName evidence="2">Uncharacterized protein</fullName>
    </submittedName>
</protein>
<keyword evidence="3" id="KW-1185">Reference proteome</keyword>
<dbReference type="OrthoDB" id="5336357at2759"/>
<feature type="region of interest" description="Disordered" evidence="1">
    <location>
        <begin position="75"/>
        <end position="98"/>
    </location>
</feature>
<accession>A0A9P5H4C3</accession>
<comment type="caution">
    <text evidence="2">The sequence shown here is derived from an EMBL/GenBank/DDBJ whole genome shotgun (WGS) entry which is preliminary data.</text>
</comment>
<name>A0A9P5H4C3_9HYPO</name>
<dbReference type="EMBL" id="JAANBB010000147">
    <property type="protein sequence ID" value="KAF7548469.1"/>
    <property type="molecule type" value="Genomic_DNA"/>
</dbReference>
<evidence type="ECO:0000313" key="2">
    <source>
        <dbReference type="EMBL" id="KAF7548469.1"/>
    </source>
</evidence>
<feature type="region of interest" description="Disordered" evidence="1">
    <location>
        <begin position="115"/>
        <end position="143"/>
    </location>
</feature>
<dbReference type="Proteomes" id="UP000722485">
    <property type="component" value="Unassembled WGS sequence"/>
</dbReference>
<evidence type="ECO:0000313" key="3">
    <source>
        <dbReference type="Proteomes" id="UP000722485"/>
    </source>
</evidence>
<gene>
    <name evidence="2" type="ORF">G7Z17_g7036</name>
</gene>
<dbReference type="AlphaFoldDB" id="A0A9P5H4C3"/>
<feature type="region of interest" description="Disordered" evidence="1">
    <location>
        <begin position="1"/>
        <end position="27"/>
    </location>
</feature>
<feature type="compositionally biased region" description="Low complexity" evidence="1">
    <location>
        <begin position="10"/>
        <end position="26"/>
    </location>
</feature>
<evidence type="ECO:0000256" key="1">
    <source>
        <dbReference type="SAM" id="MobiDB-lite"/>
    </source>
</evidence>
<sequence>MVLKRKRSASELLSSPSSVSSFNSPPHGAAIRNPFATMDMTPIHLHSRTLKRFRNSRPTENEVHKRTLNMLYSAQHQTQLDDESLPAQEEPQQTCQPEANQQSLHRFWNISSMPASSPAPTLVEQPATGTSNCDESGPGISVGNGDEMDVDSMPCANRQGVLGWATVGVC</sequence>
<organism evidence="2 3">
    <name type="scientific">Cylindrodendrum hubeiense</name>
    <dbReference type="NCBI Taxonomy" id="595255"/>
    <lineage>
        <taxon>Eukaryota</taxon>
        <taxon>Fungi</taxon>
        <taxon>Dikarya</taxon>
        <taxon>Ascomycota</taxon>
        <taxon>Pezizomycotina</taxon>
        <taxon>Sordariomycetes</taxon>
        <taxon>Hypocreomycetidae</taxon>
        <taxon>Hypocreales</taxon>
        <taxon>Nectriaceae</taxon>
        <taxon>Cylindrodendrum</taxon>
    </lineage>
</organism>
<reference evidence="2" key="1">
    <citation type="submission" date="2020-03" db="EMBL/GenBank/DDBJ databases">
        <title>Draft Genome Sequence of Cylindrodendrum hubeiense.</title>
        <authorList>
            <person name="Buettner E."/>
            <person name="Kellner H."/>
        </authorList>
    </citation>
    <scope>NUCLEOTIDE SEQUENCE</scope>
    <source>
        <strain evidence="2">IHI 201604</strain>
    </source>
</reference>
<proteinExistence type="predicted"/>